<keyword evidence="4" id="KW-1185">Reference proteome</keyword>
<accession>A0A5C5U972</accession>
<dbReference type="PANTHER" id="PTHR35337:SF1">
    <property type="entry name" value="SLR1478 PROTEIN"/>
    <property type="match status" value="1"/>
</dbReference>
<evidence type="ECO:0000313" key="3">
    <source>
        <dbReference type="EMBL" id="TWT22479.1"/>
    </source>
</evidence>
<dbReference type="RefSeq" id="WP_146385867.1">
    <property type="nucleotide sequence ID" value="NZ_VOHK01000002.1"/>
</dbReference>
<dbReference type="InterPro" id="IPR002798">
    <property type="entry name" value="SpoIIM-like"/>
</dbReference>
<evidence type="ECO:0000256" key="1">
    <source>
        <dbReference type="SAM" id="MobiDB-lite"/>
    </source>
</evidence>
<dbReference type="PANTHER" id="PTHR35337">
    <property type="entry name" value="SLR1478 PROTEIN"/>
    <property type="match status" value="1"/>
</dbReference>
<dbReference type="EMBL" id="VOHK01000002">
    <property type="protein sequence ID" value="TWT22479.1"/>
    <property type="molecule type" value="Genomic_DNA"/>
</dbReference>
<name>A0A5C5U972_9GAMM</name>
<feature type="transmembrane region" description="Helical" evidence="2">
    <location>
        <begin position="112"/>
        <end position="131"/>
    </location>
</feature>
<feature type="region of interest" description="Disordered" evidence="1">
    <location>
        <begin position="342"/>
        <end position="373"/>
    </location>
</feature>
<keyword evidence="2" id="KW-0472">Membrane</keyword>
<organism evidence="3 4">
    <name type="scientific">Luteimonas marina</name>
    <dbReference type="NCBI Taxonomy" id="488485"/>
    <lineage>
        <taxon>Bacteria</taxon>
        <taxon>Pseudomonadati</taxon>
        <taxon>Pseudomonadota</taxon>
        <taxon>Gammaproteobacteria</taxon>
        <taxon>Lysobacterales</taxon>
        <taxon>Lysobacteraceae</taxon>
        <taxon>Luteimonas</taxon>
    </lineage>
</organism>
<keyword evidence="2" id="KW-1133">Transmembrane helix</keyword>
<feature type="transmembrane region" description="Helical" evidence="2">
    <location>
        <begin position="193"/>
        <end position="218"/>
    </location>
</feature>
<proteinExistence type="predicted"/>
<protein>
    <submittedName>
        <fullName evidence="3">Stage II sporulation protein M</fullName>
    </submittedName>
</protein>
<feature type="transmembrane region" description="Helical" evidence="2">
    <location>
        <begin position="238"/>
        <end position="257"/>
    </location>
</feature>
<sequence>MRQDAFVARHEAEWRDFETWLEKRGEVSARLRAARSGDGLRDDEMPSRYRRLCQQLALARRRGYSPQVTARLQALMQRGHNVLYRAPPPPWRRALRFLLADFPRLVRAQRGYLWLAAALFALPTLALFFAVQQWPELAHSVFDPQQLARFESMYDPADGSHKLGRESETDVAMFGHYILNNVSIGFRTFASGLLAGVGTAFVLVFNGVVFGVLAGHLQAIGHGDPFWRFVAGHSAPELTAIVIAGAAGLRLGLALLAPGRLRRVDALVEAGRVGARLCLGILAMLVFAAFVEAFWSSTGSIPAAVKFGVGGLLWALVLGWLVFGGRGDDELARHRRAVMPSDRPWMAGPGDPKAEMSRHGRQPGADREQHFAP</sequence>
<dbReference type="OrthoDB" id="9792847at2"/>
<feature type="transmembrane region" description="Helical" evidence="2">
    <location>
        <begin position="277"/>
        <end position="295"/>
    </location>
</feature>
<evidence type="ECO:0000256" key="2">
    <source>
        <dbReference type="SAM" id="Phobius"/>
    </source>
</evidence>
<dbReference type="Proteomes" id="UP000319980">
    <property type="component" value="Unassembled WGS sequence"/>
</dbReference>
<feature type="transmembrane region" description="Helical" evidence="2">
    <location>
        <begin position="301"/>
        <end position="323"/>
    </location>
</feature>
<dbReference type="Pfam" id="PF01944">
    <property type="entry name" value="SpoIIM"/>
    <property type="match status" value="1"/>
</dbReference>
<gene>
    <name evidence="3" type="ORF">FQY83_05500</name>
</gene>
<keyword evidence="2" id="KW-0812">Transmembrane</keyword>
<feature type="compositionally biased region" description="Basic and acidic residues" evidence="1">
    <location>
        <begin position="352"/>
        <end position="373"/>
    </location>
</feature>
<dbReference type="AlphaFoldDB" id="A0A5C5U972"/>
<reference evidence="3 4" key="1">
    <citation type="journal article" date="2008" name="Int. J. Syst. Evol. Microbiol.">
        <title>Luteimonas marina sp. nov., isolated from seawater.</title>
        <authorList>
            <person name="Baik K.S."/>
            <person name="Park S.C."/>
            <person name="Kim M.S."/>
            <person name="Kim E.M."/>
            <person name="Park C."/>
            <person name="Chun J."/>
            <person name="Seong C.N."/>
        </authorList>
    </citation>
    <scope>NUCLEOTIDE SEQUENCE [LARGE SCALE GENOMIC DNA]</scope>
    <source>
        <strain evidence="3 4">FR1330</strain>
    </source>
</reference>
<evidence type="ECO:0000313" key="4">
    <source>
        <dbReference type="Proteomes" id="UP000319980"/>
    </source>
</evidence>
<comment type="caution">
    <text evidence="3">The sequence shown here is derived from an EMBL/GenBank/DDBJ whole genome shotgun (WGS) entry which is preliminary data.</text>
</comment>